<dbReference type="InterPro" id="IPR038076">
    <property type="entry name" value="MgtE_N_sf"/>
</dbReference>
<dbReference type="Gene3D" id="3.10.580.10">
    <property type="entry name" value="CBS-domain"/>
    <property type="match status" value="1"/>
</dbReference>
<organism evidence="4 5">
    <name type="scientific">Acidothermus cellulolyticus (strain ATCC 43068 / DSM 8971 / 11B)</name>
    <dbReference type="NCBI Taxonomy" id="351607"/>
    <lineage>
        <taxon>Bacteria</taxon>
        <taxon>Bacillati</taxon>
        <taxon>Actinomycetota</taxon>
        <taxon>Actinomycetes</taxon>
        <taxon>Acidothermales</taxon>
        <taxon>Acidothermaceae</taxon>
        <taxon>Acidothermus</taxon>
    </lineage>
</organism>
<dbReference type="AlphaFoldDB" id="A0LSF8"/>
<dbReference type="RefSeq" id="WP_011719431.1">
    <property type="nucleotide sequence ID" value="NC_008578.1"/>
</dbReference>
<feature type="compositionally biased region" description="Basic and acidic residues" evidence="2">
    <location>
        <begin position="396"/>
        <end position="412"/>
    </location>
</feature>
<dbReference type="PROSITE" id="PS51371">
    <property type="entry name" value="CBS"/>
    <property type="match status" value="1"/>
</dbReference>
<accession>A0LSF8</accession>
<dbReference type="KEGG" id="ace:Acel_0595"/>
<proteinExistence type="predicted"/>
<evidence type="ECO:0000313" key="4">
    <source>
        <dbReference type="EMBL" id="ABK52368.1"/>
    </source>
</evidence>
<keyword evidence="5" id="KW-1185">Reference proteome</keyword>
<dbReference type="InterPro" id="IPR011033">
    <property type="entry name" value="PRC_barrel-like_sf"/>
</dbReference>
<evidence type="ECO:0000256" key="2">
    <source>
        <dbReference type="SAM" id="MobiDB-lite"/>
    </source>
</evidence>
<dbReference type="SMART" id="SM00116">
    <property type="entry name" value="CBS"/>
    <property type="match status" value="2"/>
</dbReference>
<dbReference type="Pfam" id="PF05239">
    <property type="entry name" value="PRC"/>
    <property type="match status" value="1"/>
</dbReference>
<dbReference type="Gene3D" id="1.25.60.10">
    <property type="entry name" value="MgtE N-terminal domain-like"/>
    <property type="match status" value="1"/>
</dbReference>
<dbReference type="SMART" id="SM00924">
    <property type="entry name" value="MgtE_N"/>
    <property type="match status" value="1"/>
</dbReference>
<feature type="domain" description="CBS" evidence="3">
    <location>
        <begin position="342"/>
        <end position="401"/>
    </location>
</feature>
<dbReference type="Gene3D" id="2.30.30.240">
    <property type="entry name" value="PRC-barrel domain"/>
    <property type="match status" value="1"/>
</dbReference>
<dbReference type="Pfam" id="PF00571">
    <property type="entry name" value="CBS"/>
    <property type="match status" value="2"/>
</dbReference>
<dbReference type="GO" id="GO:0016020">
    <property type="term" value="C:membrane"/>
    <property type="evidence" value="ECO:0007669"/>
    <property type="project" value="InterPro"/>
</dbReference>
<dbReference type="OrthoDB" id="9790355at2"/>
<dbReference type="STRING" id="351607.Acel_0595"/>
<dbReference type="EMBL" id="CP000481">
    <property type="protein sequence ID" value="ABK52368.1"/>
    <property type="molecule type" value="Genomic_DNA"/>
</dbReference>
<keyword evidence="1" id="KW-0129">CBS domain</keyword>
<dbReference type="CDD" id="cd04606">
    <property type="entry name" value="CBS_pair_Mg_transporter"/>
    <property type="match status" value="1"/>
</dbReference>
<sequence length="418" mass="46533">MRLSAVIRRPVVTRSGQHVGRVVDVVIRLRDPGYPKVVGLVVDSGRRRIFVPAGQVAAVQSTRIMLAGDAVDLRPFERRRGELLLRADLLGHRFIDVSHAELVRAFDIELASGPDGWEVRALDTRRLRRWWPWRRGPAAQVRDWKDFEPLLGHIPTTHRRAARRLRRMRAADLADLLEEASAGERREILQHVHGDSELEADVFEELEPDIARRLLADKSDSDIADVLVHMRPDDAADALQDLPAERRHGVLDRLPAEYRTKLLALLHFHPTSAGGLMNVDVLTVSETMTVADALAVVAAATTVQPELAGVVHVIDAENRLIGVARVARLVQASPQAEIGTIMDADPVRVNATTDIVDLAILMADYDLTTLPVVDESGRLLGVVTVDDVLESIIPEEWRRREPPPHPEYRPEPAEDQSA</sequence>
<dbReference type="eggNOG" id="COG1873">
    <property type="taxonomic scope" value="Bacteria"/>
</dbReference>
<evidence type="ECO:0000256" key="1">
    <source>
        <dbReference type="PROSITE-ProRule" id="PRU00703"/>
    </source>
</evidence>
<dbReference type="PANTHER" id="PTHR43773:SF1">
    <property type="entry name" value="MAGNESIUM TRANSPORTER MGTE"/>
    <property type="match status" value="1"/>
</dbReference>
<dbReference type="SUPFAM" id="SSF158791">
    <property type="entry name" value="MgtE N-terminal domain-like"/>
    <property type="match status" value="1"/>
</dbReference>
<dbReference type="InterPro" id="IPR000644">
    <property type="entry name" value="CBS_dom"/>
</dbReference>
<dbReference type="InParanoid" id="A0LSF8"/>
<dbReference type="Proteomes" id="UP000008221">
    <property type="component" value="Chromosome"/>
</dbReference>
<feature type="region of interest" description="Disordered" evidence="2">
    <location>
        <begin position="396"/>
        <end position="418"/>
    </location>
</feature>
<protein>
    <submittedName>
        <fullName evidence="4">CBS domain containing protein</fullName>
    </submittedName>
</protein>
<dbReference type="InterPro" id="IPR027275">
    <property type="entry name" value="PRC-brl_dom"/>
</dbReference>
<dbReference type="InterPro" id="IPR006668">
    <property type="entry name" value="Mg_transptr_MgtE_intracell_dom"/>
</dbReference>
<gene>
    <name evidence="4" type="ordered locus">Acel_0595</name>
</gene>
<dbReference type="eggNOG" id="COG2239">
    <property type="taxonomic scope" value="Bacteria"/>
</dbReference>
<dbReference type="SUPFAM" id="SSF54631">
    <property type="entry name" value="CBS-domain pair"/>
    <property type="match status" value="1"/>
</dbReference>
<dbReference type="GO" id="GO:0015095">
    <property type="term" value="F:magnesium ion transmembrane transporter activity"/>
    <property type="evidence" value="ECO:0007669"/>
    <property type="project" value="InterPro"/>
</dbReference>
<evidence type="ECO:0000259" key="3">
    <source>
        <dbReference type="PROSITE" id="PS51371"/>
    </source>
</evidence>
<dbReference type="SUPFAM" id="SSF50346">
    <property type="entry name" value="PRC-barrel domain"/>
    <property type="match status" value="1"/>
</dbReference>
<dbReference type="HOGENOM" id="CLU_030870_0_0_11"/>
<dbReference type="PANTHER" id="PTHR43773">
    <property type="entry name" value="MAGNESIUM TRANSPORTER MGTE"/>
    <property type="match status" value="1"/>
</dbReference>
<dbReference type="InterPro" id="IPR046342">
    <property type="entry name" value="CBS_dom_sf"/>
</dbReference>
<dbReference type="Pfam" id="PF03448">
    <property type="entry name" value="MgtE_N"/>
    <property type="match status" value="1"/>
</dbReference>
<evidence type="ECO:0000313" key="5">
    <source>
        <dbReference type="Proteomes" id="UP000008221"/>
    </source>
</evidence>
<name>A0LSF8_ACIC1</name>
<reference evidence="4 5" key="1">
    <citation type="journal article" date="2009" name="Genome Res.">
        <title>Complete genome of the cellulolytic thermophile Acidothermus cellulolyticus 11B provides insights into its ecophysiological and evolutionary adaptations.</title>
        <authorList>
            <person name="Barabote R.D."/>
            <person name="Xie G."/>
            <person name="Leu D.H."/>
            <person name="Normand P."/>
            <person name="Necsulea A."/>
            <person name="Daubin V."/>
            <person name="Medigue C."/>
            <person name="Adney W.S."/>
            <person name="Xu X.C."/>
            <person name="Lapidus A."/>
            <person name="Parales R.E."/>
            <person name="Detter C."/>
            <person name="Pujic P."/>
            <person name="Bruce D."/>
            <person name="Lavire C."/>
            <person name="Challacombe J.F."/>
            <person name="Brettin T.S."/>
            <person name="Berry A.M."/>
        </authorList>
    </citation>
    <scope>NUCLEOTIDE SEQUENCE [LARGE SCALE GENOMIC DNA]</scope>
    <source>
        <strain evidence="5">ATCC 43068 / DSM 8971 / 11B</strain>
    </source>
</reference>
<dbReference type="InterPro" id="IPR006669">
    <property type="entry name" value="MgtE_transporter"/>
</dbReference>